<dbReference type="PROSITE" id="PS50082">
    <property type="entry name" value="WD_REPEATS_2"/>
    <property type="match status" value="11"/>
</dbReference>
<name>A0A562V4D0_9ACTN</name>
<dbReference type="PROSITE" id="PS00678">
    <property type="entry name" value="WD_REPEATS_1"/>
    <property type="match status" value="1"/>
</dbReference>
<dbReference type="Proteomes" id="UP000321617">
    <property type="component" value="Unassembled WGS sequence"/>
</dbReference>
<keyword evidence="2" id="KW-0677">Repeat</keyword>
<feature type="repeat" description="WD" evidence="3">
    <location>
        <begin position="1469"/>
        <end position="1503"/>
    </location>
</feature>
<accession>A0A562V4D0</accession>
<dbReference type="Gene3D" id="2.160.20.80">
    <property type="entry name" value="E3 ubiquitin-protein ligase SopA"/>
    <property type="match status" value="1"/>
</dbReference>
<dbReference type="PROSITE" id="PS50837">
    <property type="entry name" value="NACHT"/>
    <property type="match status" value="1"/>
</dbReference>
<dbReference type="Gene3D" id="3.40.50.300">
    <property type="entry name" value="P-loop containing nucleotide triphosphate hydrolases"/>
    <property type="match status" value="1"/>
</dbReference>
<dbReference type="InterPro" id="IPR027417">
    <property type="entry name" value="P-loop_NTPase"/>
</dbReference>
<evidence type="ECO:0000256" key="2">
    <source>
        <dbReference type="ARBA" id="ARBA00022737"/>
    </source>
</evidence>
<dbReference type="InterPro" id="IPR036322">
    <property type="entry name" value="WD40_repeat_dom_sf"/>
</dbReference>
<feature type="repeat" description="WD" evidence="3">
    <location>
        <begin position="1083"/>
        <end position="1124"/>
    </location>
</feature>
<dbReference type="Pfam" id="PF22739">
    <property type="entry name" value="NA-iREase3"/>
    <property type="match status" value="1"/>
</dbReference>
<feature type="repeat" description="WD" evidence="3">
    <location>
        <begin position="1377"/>
        <end position="1418"/>
    </location>
</feature>
<dbReference type="InterPro" id="IPR020472">
    <property type="entry name" value="WD40_PAC1"/>
</dbReference>
<dbReference type="PANTHER" id="PTHR19879:SF9">
    <property type="entry name" value="TRANSCRIPTION INITIATION FACTOR TFIID SUBUNIT 5"/>
    <property type="match status" value="1"/>
</dbReference>
<dbReference type="CDD" id="cd00200">
    <property type="entry name" value="WD40"/>
    <property type="match status" value="2"/>
</dbReference>
<evidence type="ECO:0000259" key="4">
    <source>
        <dbReference type="PROSITE" id="PS50837"/>
    </source>
</evidence>
<dbReference type="InterPro" id="IPR029052">
    <property type="entry name" value="Metallo-depent_PP-like"/>
</dbReference>
<dbReference type="InterPro" id="IPR007111">
    <property type="entry name" value="NACHT_NTPase"/>
</dbReference>
<keyword evidence="1 3" id="KW-0853">WD repeat</keyword>
<gene>
    <name evidence="5" type="ORF">LX16_3497</name>
</gene>
<dbReference type="OrthoDB" id="218695at2"/>
<proteinExistence type="predicted"/>
<keyword evidence="6" id="KW-1185">Reference proteome</keyword>
<feature type="repeat" description="WD" evidence="3">
    <location>
        <begin position="1125"/>
        <end position="1166"/>
    </location>
</feature>
<feature type="repeat" description="WD" evidence="3">
    <location>
        <begin position="1546"/>
        <end position="1587"/>
    </location>
</feature>
<dbReference type="SUPFAM" id="SSF56300">
    <property type="entry name" value="Metallo-dependent phosphatases"/>
    <property type="match status" value="1"/>
</dbReference>
<dbReference type="SMART" id="SM00320">
    <property type="entry name" value="WD40"/>
    <property type="match status" value="14"/>
</dbReference>
<feature type="repeat" description="WD" evidence="3">
    <location>
        <begin position="1293"/>
        <end position="1334"/>
    </location>
</feature>
<reference evidence="5 6" key="1">
    <citation type="journal article" date="2013" name="Stand. Genomic Sci.">
        <title>Genomic Encyclopedia of Type Strains, Phase I: The one thousand microbial genomes (KMG-I) project.</title>
        <authorList>
            <person name="Kyrpides N.C."/>
            <person name="Woyke T."/>
            <person name="Eisen J.A."/>
            <person name="Garrity G."/>
            <person name="Lilburn T.G."/>
            <person name="Beck B.J."/>
            <person name="Whitman W.B."/>
            <person name="Hugenholtz P."/>
            <person name="Klenk H.P."/>
        </authorList>
    </citation>
    <scope>NUCLEOTIDE SEQUENCE [LARGE SCALE GENOMIC DNA]</scope>
    <source>
        <strain evidence="5 6">DSM 45044</strain>
    </source>
</reference>
<feature type="repeat" description="WD" evidence="3">
    <location>
        <begin position="1629"/>
        <end position="1670"/>
    </location>
</feature>
<comment type="caution">
    <text evidence="5">The sequence shown here is derived from an EMBL/GenBank/DDBJ whole genome shotgun (WGS) entry which is preliminary data.</text>
</comment>
<protein>
    <submittedName>
        <fullName evidence="5">WD40 repeat protein</fullName>
    </submittedName>
</protein>
<dbReference type="Pfam" id="PF00400">
    <property type="entry name" value="WD40"/>
    <property type="match status" value="10"/>
</dbReference>
<evidence type="ECO:0000313" key="5">
    <source>
        <dbReference type="EMBL" id="TWJ12733.1"/>
    </source>
</evidence>
<sequence>MSPAETISVLHVPGPRLDGRGDWAAQAAGVVAHTDALCNAGAPVPDLVVVSGDVTASATPSGMEHALRFLTQLRDELTTAPGRLVTVPGRGDISLSKCRAHFALCEDEEVPAREPYYPKLERFAAIFADLYSDVPGAGFGEHQPWSEFGYDDLRLSVAAFNSTWSMSHLPEHDGGSLGQRQTAAFARWLGGAVEAGRLRLGVMNHAPVHAGTRLRLHHGMLHDTDQFNRHLAPRLHLLFHGPGEGARRGDAPLVELAGGLLAHQASPTGVPELVEIGVEEVRVWRGPEAPVVARPHGFTGLVDVFGAPDVPAGPVEVATVPVTAGPVRTSDPHQILLDRVHEVCQVRFADARINRIEADPAYLLITRSEGGIVSQIQVGVVCGSPDRADLTDFLGAAFSGSTAFESYLVYDSDRPPGDELHAEARRRAVRIQSFLEFQGLRGLFDLSRYVRKQNQLLASSRAYAPDLYVPQRFRDLDAQQARRGDTLLEELLELADDPHGRFVLLLGEFGTGKTFALRELAQRIPERYPHLMPLYIELGRQERPNTVPAMVASHLANHGEDRIDLRAFHYLLEQGRLVLLFDGFDELAARLTYDTAADHLSHLIQAAKGKAKIFVTSRTQHFRSHRQVRTALGERVESLPQHRILSLRRFDHGQIEAFLVNHFGGDTARARERLELVGRIANLEELAMNPRMLGFIASLEAAQLRRVAESRVTLSPADLYREILHAWLRFEAERPGAAGLTVDELMHAVTRFATTLWTERTAALPLSRLTEVAETLTSVTARVLSTDQRVHAVGSGSLLVRLGDTDEAVDEVDDGEDEPFTFIHSSIMEWLVAARLAEELAEPGADPVLLSERRLTDLARNFLCDLADHAHCRRWIEHVRDHVDVAQEVAHFNARRIAAALHTPYSRNMRGAILRGEDLSERQWPGVDLRGADLRDALLSRVDLSGADLSGADLTGARLENARLNRVDLTDAVLDRTRLLHVDLAGAQWRDSRWGHAALVEVSADPLLLDHAVATGAVVSGRHRVEAQLYPASVGVRVGFDQRIGRLPASVAYHGTGTIVAIGSDDGGVLLCDSATGQPIRTLSGHSARVYAVAFEPGGERLASGSADGTVRIWNVATGEPLGVTGSHHHWVWPMEFAPQGGLLVTGDAAGVLRMWDTATGRPVWRFDVADDIAYSVAFHPDGDVAAVAFRSGAVRVLSTVNGRLLAEHRICDRPVYRVAYSPDGRYLAVGGGDGTLQLWDGRGRERLRVLEEPSGRVYSLAFHPTRPLLACGDTGDAVHVFDTDTGRPVYGPLRHAAHLYWVAFSPDGRWLASGDRSGTVQLWDAETGEPHRTLDEHTGSVWPFEFRPDSAQLAISDDQNITRLWNSDEGRCEHTIAGHGRQVTSVSFDRTGRMLATRCSDGLVRLWDTRIGEPVEHGRGDHGLSSFGDVVLHPVEPILVTVSNEHRISLRNLVTGAFERHFSFDREIWAIAFDPRGEVLATANDDDTVGLWRRTTGQQIHVLREHRGRVRSIAYSPDGSLLATGCDDGRVRVWLAAEGRLLATLTGHTDRVYSVAFSPDGGLLVSASLDGRALVWNPEDGTLQREFTEHNGQLWTVAFHPDGRVATAGDDLAIRMWDPDTGVVDRVLRGHQRSVWTLAFSPDGSLLASGGDDGTTRLWRIDDDPHLELILSGLPEGWAAMTSDGQYKVDGRVNGHLWYVLGACRFELGQLDAFLPQVRRLPLGAPFRPREARLGGGLLHTARIMGNNGQWNVNSR</sequence>
<dbReference type="SUPFAM" id="SSF50978">
    <property type="entry name" value="WD40 repeat-like"/>
    <property type="match status" value="3"/>
</dbReference>
<evidence type="ECO:0000256" key="3">
    <source>
        <dbReference type="PROSITE-ProRule" id="PRU00221"/>
    </source>
</evidence>
<dbReference type="SUPFAM" id="SSF141571">
    <property type="entry name" value="Pentapeptide repeat-like"/>
    <property type="match status" value="1"/>
</dbReference>
<dbReference type="Gene3D" id="2.130.10.10">
    <property type="entry name" value="YVTN repeat-like/Quinoprotein amine dehydrogenase"/>
    <property type="match status" value="5"/>
</dbReference>
<dbReference type="SUPFAM" id="SSF52540">
    <property type="entry name" value="P-loop containing nucleoside triphosphate hydrolases"/>
    <property type="match status" value="1"/>
</dbReference>
<feature type="repeat" description="WD" evidence="3">
    <location>
        <begin position="1504"/>
        <end position="1545"/>
    </location>
</feature>
<dbReference type="SMART" id="SM00382">
    <property type="entry name" value="AAA"/>
    <property type="match status" value="1"/>
</dbReference>
<dbReference type="InterPro" id="IPR001646">
    <property type="entry name" value="5peptide_repeat"/>
</dbReference>
<dbReference type="Pfam" id="PF05729">
    <property type="entry name" value="NACHT"/>
    <property type="match status" value="1"/>
</dbReference>
<evidence type="ECO:0000313" key="6">
    <source>
        <dbReference type="Proteomes" id="UP000321617"/>
    </source>
</evidence>
<feature type="repeat" description="WD" evidence="3">
    <location>
        <begin position="1335"/>
        <end position="1376"/>
    </location>
</feature>
<organism evidence="5 6">
    <name type="scientific">Stackebrandtia albiflava</name>
    <dbReference type="NCBI Taxonomy" id="406432"/>
    <lineage>
        <taxon>Bacteria</taxon>
        <taxon>Bacillati</taxon>
        <taxon>Actinomycetota</taxon>
        <taxon>Actinomycetes</taxon>
        <taxon>Glycomycetales</taxon>
        <taxon>Glycomycetaceae</taxon>
        <taxon>Stackebrandtia</taxon>
    </lineage>
</organism>
<dbReference type="RefSeq" id="WP_147140069.1">
    <property type="nucleotide sequence ID" value="NZ_BAABIJ010000002.1"/>
</dbReference>
<dbReference type="PROSITE" id="PS50294">
    <property type="entry name" value="WD_REPEATS_REGION"/>
    <property type="match status" value="9"/>
</dbReference>
<dbReference type="InterPro" id="IPR015943">
    <property type="entry name" value="WD40/YVTN_repeat-like_dom_sf"/>
</dbReference>
<feature type="repeat" description="WD" evidence="3">
    <location>
        <begin position="1588"/>
        <end position="1619"/>
    </location>
</feature>
<dbReference type="InterPro" id="IPR003593">
    <property type="entry name" value="AAA+_ATPase"/>
</dbReference>
<feature type="repeat" description="WD" evidence="3">
    <location>
        <begin position="1216"/>
        <end position="1250"/>
    </location>
</feature>
<dbReference type="PANTHER" id="PTHR19879">
    <property type="entry name" value="TRANSCRIPTION INITIATION FACTOR TFIID"/>
    <property type="match status" value="1"/>
</dbReference>
<dbReference type="EMBL" id="VLLL01000006">
    <property type="protein sequence ID" value="TWJ12733.1"/>
    <property type="molecule type" value="Genomic_DNA"/>
</dbReference>
<dbReference type="InterPro" id="IPR019775">
    <property type="entry name" value="WD40_repeat_CS"/>
</dbReference>
<dbReference type="Pfam" id="PF00805">
    <property type="entry name" value="Pentapeptide"/>
    <property type="match status" value="1"/>
</dbReference>
<dbReference type="PRINTS" id="PR00320">
    <property type="entry name" value="GPROTEINBRPT"/>
</dbReference>
<dbReference type="InterPro" id="IPR054571">
    <property type="entry name" value="NA-iREase3_dom"/>
</dbReference>
<feature type="domain" description="NACHT" evidence="4">
    <location>
        <begin position="501"/>
        <end position="619"/>
    </location>
</feature>
<dbReference type="InterPro" id="IPR001680">
    <property type="entry name" value="WD40_rpt"/>
</dbReference>
<evidence type="ECO:0000256" key="1">
    <source>
        <dbReference type="ARBA" id="ARBA00022574"/>
    </source>
</evidence>